<dbReference type="OrthoDB" id="3366835at2"/>
<dbReference type="EMBL" id="JACHDN010000001">
    <property type="protein sequence ID" value="MBB5474852.1"/>
    <property type="molecule type" value="Genomic_DNA"/>
</dbReference>
<evidence type="ECO:0000313" key="2">
    <source>
        <dbReference type="EMBL" id="GEL48076.1"/>
    </source>
</evidence>
<keyword evidence="4" id="KW-1185">Reference proteome</keyword>
<proteinExistence type="predicted"/>
<reference evidence="3 5" key="2">
    <citation type="submission" date="2020-08" db="EMBL/GenBank/DDBJ databases">
        <title>Sequencing the genomes of 1000 actinobacteria strains.</title>
        <authorList>
            <person name="Klenk H.-P."/>
        </authorList>
    </citation>
    <scope>NUCLEOTIDE SEQUENCE [LARGE SCALE GENOMIC DNA]</scope>
    <source>
        <strain evidence="3 5">DSM 9581</strain>
    </source>
</reference>
<evidence type="ECO:0000256" key="1">
    <source>
        <dbReference type="SAM" id="MobiDB-lite"/>
    </source>
</evidence>
<evidence type="ECO:0000313" key="5">
    <source>
        <dbReference type="Proteomes" id="UP000564629"/>
    </source>
</evidence>
<feature type="region of interest" description="Disordered" evidence="1">
    <location>
        <begin position="1"/>
        <end position="20"/>
    </location>
</feature>
<organism evidence="2 4">
    <name type="scientific">Cellulomonas hominis</name>
    <dbReference type="NCBI Taxonomy" id="156981"/>
    <lineage>
        <taxon>Bacteria</taxon>
        <taxon>Bacillati</taxon>
        <taxon>Actinomycetota</taxon>
        <taxon>Actinomycetes</taxon>
        <taxon>Micrococcales</taxon>
        <taxon>Cellulomonadaceae</taxon>
        <taxon>Cellulomonas</taxon>
    </lineage>
</organism>
<accession>A0A511FFP9</accession>
<dbReference type="Pfam" id="PF25680">
    <property type="entry name" value="Mom"/>
    <property type="match status" value="1"/>
</dbReference>
<gene>
    <name evidence="2" type="ORF">CHO01_31920</name>
    <name evidence="3" type="ORF">HNR08_003588</name>
</gene>
<reference evidence="2 4" key="1">
    <citation type="submission" date="2019-07" db="EMBL/GenBank/DDBJ databases">
        <title>Whole genome shotgun sequence of Cellulomonas hominis NBRC 16055.</title>
        <authorList>
            <person name="Hosoyama A."/>
            <person name="Uohara A."/>
            <person name="Ohji S."/>
            <person name="Ichikawa N."/>
        </authorList>
    </citation>
    <scope>NUCLEOTIDE SEQUENCE [LARGE SCALE GENOMIC DNA]</scope>
    <source>
        <strain evidence="2 4">NBRC 16055</strain>
    </source>
</reference>
<dbReference type="Proteomes" id="UP000564629">
    <property type="component" value="Unassembled WGS sequence"/>
</dbReference>
<dbReference type="RefSeq" id="WP_146839773.1">
    <property type="nucleotide sequence ID" value="NZ_BJVQ01000060.1"/>
</dbReference>
<evidence type="ECO:0000313" key="3">
    <source>
        <dbReference type="EMBL" id="MBB5474852.1"/>
    </source>
</evidence>
<dbReference type="Proteomes" id="UP000321723">
    <property type="component" value="Unassembled WGS sequence"/>
</dbReference>
<sequence>MVAALPEVDPSGTACQRWSGGSHSFVRTRDGGFDPARYAVEPLPEAAAKAYVTTHHYSGTYPAAAARYGLYLHEPDGPALVGVAVFGIPAQAKVLTAVFPDLAPYTQSLELSRFVLEGPRGGAVRAPANSESWFLARCFEHLAARGVDGVVSFADPVPRRVGGTTLFPGHIGTIYQASNARYTGRGTARTLTVLPDGTTLTARAQQKVRAREQGHGYVERRLIALGATVPRAGQDPADWLAAALHEVGAARVRHGGCLRYAFTTSRTARRRTRIALPGRPYVKTIDQAA</sequence>
<comment type="caution">
    <text evidence="2">The sequence shown here is derived from an EMBL/GenBank/DDBJ whole genome shotgun (WGS) entry which is preliminary data.</text>
</comment>
<protein>
    <submittedName>
        <fullName evidence="2">Uncharacterized protein</fullName>
    </submittedName>
</protein>
<dbReference type="EMBL" id="BJVQ01000060">
    <property type="protein sequence ID" value="GEL48076.1"/>
    <property type="molecule type" value="Genomic_DNA"/>
</dbReference>
<name>A0A511FFP9_9CELL</name>
<dbReference type="InterPro" id="IPR057895">
    <property type="entry name" value="Mom"/>
</dbReference>
<evidence type="ECO:0000313" key="4">
    <source>
        <dbReference type="Proteomes" id="UP000321723"/>
    </source>
</evidence>
<dbReference type="AlphaFoldDB" id="A0A511FFP9"/>